<sequence length="75" mass="8591">MEVKGFVEVNGITYKLISRQKSAHKKLRIRSKGPMGIRLVTEESFLKENDEFLKKLLKDSEIDIPIGKDDGDIDE</sequence>
<dbReference type="EMBL" id="LGGP01000201">
    <property type="protein sequence ID" value="KUK80132.1"/>
    <property type="molecule type" value="Genomic_DNA"/>
</dbReference>
<dbReference type="PATRIC" id="fig|1184387.3.peg.1582"/>
<comment type="caution">
    <text evidence="1">The sequence shown here is derived from an EMBL/GenBank/DDBJ whole genome shotgun (WGS) entry which is preliminary data.</text>
</comment>
<dbReference type="AlphaFoldDB" id="A0A101HNG8"/>
<organism evidence="1 2">
    <name type="scientific">Mesotoga prima</name>
    <dbReference type="NCBI Taxonomy" id="1184387"/>
    <lineage>
        <taxon>Bacteria</taxon>
        <taxon>Thermotogati</taxon>
        <taxon>Thermotogota</taxon>
        <taxon>Thermotogae</taxon>
        <taxon>Kosmotogales</taxon>
        <taxon>Kosmotogaceae</taxon>
        <taxon>Mesotoga</taxon>
    </lineage>
</organism>
<protein>
    <submittedName>
        <fullName evidence="1">Uncharacterized protein</fullName>
    </submittedName>
</protein>
<evidence type="ECO:0000313" key="2">
    <source>
        <dbReference type="Proteomes" id="UP000054092"/>
    </source>
</evidence>
<gene>
    <name evidence="1" type="ORF">XD94_1147</name>
</gene>
<name>A0A101HNG8_9BACT</name>
<dbReference type="Proteomes" id="UP000054092">
    <property type="component" value="Unassembled WGS sequence"/>
</dbReference>
<evidence type="ECO:0000313" key="1">
    <source>
        <dbReference type="EMBL" id="KUK80132.1"/>
    </source>
</evidence>
<proteinExistence type="predicted"/>
<accession>A0A101HNG8</accession>
<reference evidence="2" key="1">
    <citation type="journal article" date="2015" name="MBio">
        <title>Genome-Resolved Metagenomic Analysis Reveals Roles for Candidate Phyla and Other Microbial Community Members in Biogeochemical Transformations in Oil Reservoirs.</title>
        <authorList>
            <person name="Hu P."/>
            <person name="Tom L."/>
            <person name="Singh A."/>
            <person name="Thomas B.C."/>
            <person name="Baker B.J."/>
            <person name="Piceno Y.M."/>
            <person name="Andersen G.L."/>
            <person name="Banfield J.F."/>
        </authorList>
    </citation>
    <scope>NUCLEOTIDE SEQUENCE [LARGE SCALE GENOMIC DNA]</scope>
</reference>